<dbReference type="AlphaFoldDB" id="A0A2S2BZ83"/>
<protein>
    <submittedName>
        <fullName evidence="2">Enoyl-CoA hydratase</fullName>
    </submittedName>
</protein>
<proteinExistence type="predicted"/>
<gene>
    <name evidence="2" type="ORF">CBI38_22355</name>
</gene>
<feature type="compositionally biased region" description="Basic and acidic residues" evidence="1">
    <location>
        <begin position="231"/>
        <end position="249"/>
    </location>
</feature>
<dbReference type="RefSeq" id="WP_109332348.1">
    <property type="nucleotide sequence ID" value="NZ_CP021354.1"/>
</dbReference>
<feature type="region of interest" description="Disordered" evidence="1">
    <location>
        <begin position="225"/>
        <end position="249"/>
    </location>
</feature>
<dbReference type="PANTHER" id="PTHR43459:SF1">
    <property type="entry name" value="EG:BACN32G11.4 PROTEIN"/>
    <property type="match status" value="1"/>
</dbReference>
<dbReference type="GO" id="GO:0003824">
    <property type="term" value="F:catalytic activity"/>
    <property type="evidence" value="ECO:0007669"/>
    <property type="project" value="UniProtKB-ARBA"/>
</dbReference>
<dbReference type="EMBL" id="CP021354">
    <property type="protein sequence ID" value="AWK73893.1"/>
    <property type="molecule type" value="Genomic_DNA"/>
</dbReference>
<sequence>MSLVLSEMRDAVLVLTLNRPERLNAVVPELFDALSDVLAAADGTVKAVVLTGAGKGFCAGGDIRAPKSDYAPSSRRMRRFYHPVIQQLDALDIPLIAAVNGPALGAGLSLAAAADIRLASDRASFSAGFAPVGLSPDNGATHHLVRVLGYTRAFELLLGGARLDAAAAHSWGLVNEVVPHGELLACAVDLATRLAYMPGLAVPVTKRLLKDSHRRHLAEQLELETQAFDETSQHPDRARARDAVRDRIS</sequence>
<dbReference type="Gene3D" id="3.90.226.10">
    <property type="entry name" value="2-enoyl-CoA Hydratase, Chain A, domain 1"/>
    <property type="match status" value="1"/>
</dbReference>
<dbReference type="PANTHER" id="PTHR43459">
    <property type="entry name" value="ENOYL-COA HYDRATASE"/>
    <property type="match status" value="1"/>
</dbReference>
<dbReference type="KEGG" id="roz:CBI38_22355"/>
<dbReference type="OrthoDB" id="9790967at2"/>
<accession>A0A2S2BZ83</accession>
<dbReference type="Pfam" id="PF00378">
    <property type="entry name" value="ECH_1"/>
    <property type="match status" value="1"/>
</dbReference>
<dbReference type="Proteomes" id="UP000245711">
    <property type="component" value="Chromosome"/>
</dbReference>
<dbReference type="CDD" id="cd06558">
    <property type="entry name" value="crotonase-like"/>
    <property type="match status" value="1"/>
</dbReference>
<dbReference type="SUPFAM" id="SSF52096">
    <property type="entry name" value="ClpP/crotonase"/>
    <property type="match status" value="1"/>
</dbReference>
<evidence type="ECO:0000313" key="2">
    <source>
        <dbReference type="EMBL" id="AWK73893.1"/>
    </source>
</evidence>
<evidence type="ECO:0000313" key="3">
    <source>
        <dbReference type="Proteomes" id="UP000245711"/>
    </source>
</evidence>
<dbReference type="InterPro" id="IPR001753">
    <property type="entry name" value="Enoyl-CoA_hydra/iso"/>
</dbReference>
<evidence type="ECO:0000256" key="1">
    <source>
        <dbReference type="SAM" id="MobiDB-lite"/>
    </source>
</evidence>
<name>A0A2S2BZ83_9NOCA</name>
<dbReference type="InterPro" id="IPR029045">
    <property type="entry name" value="ClpP/crotonase-like_dom_sf"/>
</dbReference>
<reference evidence="2 3" key="1">
    <citation type="submission" date="2017-05" db="EMBL/GenBank/DDBJ databases">
        <title>Isolation of Rhodococcus sp. S2-17 biodegrading of BP-3.</title>
        <authorList>
            <person name="Lee Y."/>
            <person name="Kim K.H."/>
            <person name="Chun B.H."/>
            <person name="Jung H.S."/>
            <person name="Jeon C.O."/>
        </authorList>
    </citation>
    <scope>NUCLEOTIDE SEQUENCE [LARGE SCALE GENOMIC DNA]</scope>
    <source>
        <strain evidence="2 3">S2-17</strain>
    </source>
</reference>
<organism evidence="2 3">
    <name type="scientific">Rhodococcus oxybenzonivorans</name>
    <dbReference type="NCBI Taxonomy" id="1990687"/>
    <lineage>
        <taxon>Bacteria</taxon>
        <taxon>Bacillati</taxon>
        <taxon>Actinomycetota</taxon>
        <taxon>Actinomycetes</taxon>
        <taxon>Mycobacteriales</taxon>
        <taxon>Nocardiaceae</taxon>
        <taxon>Rhodococcus</taxon>
    </lineage>
</organism>
<keyword evidence="3" id="KW-1185">Reference proteome</keyword>